<organism evidence="2 3">
    <name type="scientific">Panagrolaimus superbus</name>
    <dbReference type="NCBI Taxonomy" id="310955"/>
    <lineage>
        <taxon>Eukaryota</taxon>
        <taxon>Metazoa</taxon>
        <taxon>Ecdysozoa</taxon>
        <taxon>Nematoda</taxon>
        <taxon>Chromadorea</taxon>
        <taxon>Rhabditida</taxon>
        <taxon>Tylenchina</taxon>
        <taxon>Panagrolaimomorpha</taxon>
        <taxon>Panagrolaimoidea</taxon>
        <taxon>Panagrolaimidae</taxon>
        <taxon>Panagrolaimus</taxon>
    </lineage>
</organism>
<evidence type="ECO:0000313" key="3">
    <source>
        <dbReference type="WBParaSite" id="PSU_v2.g13789.t1"/>
    </source>
</evidence>
<feature type="region of interest" description="Disordered" evidence="1">
    <location>
        <begin position="1"/>
        <end position="40"/>
    </location>
</feature>
<dbReference type="Proteomes" id="UP000887577">
    <property type="component" value="Unplaced"/>
</dbReference>
<dbReference type="AlphaFoldDB" id="A0A914Y2W4"/>
<proteinExistence type="predicted"/>
<feature type="compositionally biased region" description="Basic and acidic residues" evidence="1">
    <location>
        <begin position="24"/>
        <end position="40"/>
    </location>
</feature>
<reference evidence="3" key="1">
    <citation type="submission" date="2022-11" db="UniProtKB">
        <authorList>
            <consortium name="WormBaseParasite"/>
        </authorList>
    </citation>
    <scope>IDENTIFICATION</scope>
</reference>
<protein>
    <submittedName>
        <fullName evidence="3">Uncharacterized protein</fullName>
    </submittedName>
</protein>
<dbReference type="WBParaSite" id="PSU_v2.g13789.t1">
    <property type="protein sequence ID" value="PSU_v2.g13789.t1"/>
    <property type="gene ID" value="PSU_v2.g13789"/>
</dbReference>
<accession>A0A914Y2W4</accession>
<sequence length="109" mass="11938">MLGEETEVATATKSAIVAVEDDEGRNREEIRPRRDVNSNESVENLKEAAVDQLKHDDDHNMHAVGHEGAVGQLNHDDNIHAAGPNESDMAAGDPVKLELKPKIRAQRLV</sequence>
<keyword evidence="2" id="KW-1185">Reference proteome</keyword>
<name>A0A914Y2W4_9BILA</name>
<evidence type="ECO:0000256" key="1">
    <source>
        <dbReference type="SAM" id="MobiDB-lite"/>
    </source>
</evidence>
<evidence type="ECO:0000313" key="2">
    <source>
        <dbReference type="Proteomes" id="UP000887577"/>
    </source>
</evidence>